<proteinExistence type="predicted"/>
<evidence type="ECO:0000313" key="2">
    <source>
        <dbReference type="Proteomes" id="UP000037712"/>
    </source>
</evidence>
<name>A0A0N0S188_RHORH</name>
<organism evidence="1 2">
    <name type="scientific">Rhodococcus rhodochrous KG-21</name>
    <dbReference type="NCBI Taxonomy" id="1441923"/>
    <lineage>
        <taxon>Bacteria</taxon>
        <taxon>Bacillati</taxon>
        <taxon>Actinomycetota</taxon>
        <taxon>Actinomycetes</taxon>
        <taxon>Mycobacteriales</taxon>
        <taxon>Nocardiaceae</taxon>
        <taxon>Rhodococcus</taxon>
    </lineage>
</organism>
<reference evidence="1 2" key="1">
    <citation type="journal article" date="2015" name="Genome Announc.">
        <title>Draft Genome Sequence of Rhodococcus rhodochrous Strain KG-21, a Soil Isolate from Oil Fields of Krishna-Godavari Basin, India.</title>
        <authorList>
            <person name="Dawar C."/>
            <person name="Aggarwal R.K."/>
        </authorList>
    </citation>
    <scope>NUCLEOTIDE SEQUENCE [LARGE SCALE GENOMIC DNA]</scope>
    <source>
        <strain evidence="1 2">KG-21</strain>
    </source>
</reference>
<evidence type="ECO:0000313" key="1">
    <source>
        <dbReference type="EMBL" id="KOS56443.1"/>
    </source>
</evidence>
<dbReference type="PATRIC" id="fig|1441923.3.peg.2114"/>
<dbReference type="AlphaFoldDB" id="A0A0N0S188"/>
<dbReference type="RefSeq" id="WP_054372436.1">
    <property type="nucleotide sequence ID" value="NZ_AZYO01000018.1"/>
</dbReference>
<reference evidence="2" key="2">
    <citation type="submission" date="2015-01" db="EMBL/GenBank/DDBJ databases">
        <title>Draft genome sequence of potential hydrocarbon metabolising strain of Rhodococcus rhodochrous.</title>
        <authorList>
            <person name="Aggarwal R.K."/>
            <person name="Dawar C."/>
        </authorList>
    </citation>
    <scope>NUCLEOTIDE SEQUENCE [LARGE SCALE GENOMIC DNA]</scope>
    <source>
        <strain evidence="2">KG-21</strain>
    </source>
</reference>
<gene>
    <name evidence="1" type="ORF">Z051_09550</name>
</gene>
<dbReference type="EMBL" id="AZYO01000018">
    <property type="protein sequence ID" value="KOS56443.1"/>
    <property type="molecule type" value="Genomic_DNA"/>
</dbReference>
<protein>
    <submittedName>
        <fullName evidence="1">Uncharacterized protein</fullName>
    </submittedName>
</protein>
<accession>A0A0N0S188</accession>
<dbReference type="Proteomes" id="UP000037712">
    <property type="component" value="Unassembled WGS sequence"/>
</dbReference>
<sequence>MSEPIQVRQSGTGEWLTLDDTTVTTHGDRRHVSIPADSQFASRLTAAGLRRYLVTIGEPGQPDTWHGLIHTWSHNDQRLIIDVRPAATIEDLQG</sequence>
<comment type="caution">
    <text evidence="1">The sequence shown here is derived from an EMBL/GenBank/DDBJ whole genome shotgun (WGS) entry which is preliminary data.</text>
</comment>